<dbReference type="EMBL" id="BAABHQ010000008">
    <property type="protein sequence ID" value="GAA4879367.1"/>
    <property type="molecule type" value="Genomic_DNA"/>
</dbReference>
<feature type="transmembrane region" description="Helical" evidence="7">
    <location>
        <begin position="226"/>
        <end position="245"/>
    </location>
</feature>
<dbReference type="Proteomes" id="UP001500457">
    <property type="component" value="Unassembled WGS sequence"/>
</dbReference>
<feature type="transmembrane region" description="Helical" evidence="7">
    <location>
        <begin position="311"/>
        <end position="333"/>
    </location>
</feature>
<feature type="transmembrane region" description="Helical" evidence="7">
    <location>
        <begin position="97"/>
        <end position="114"/>
    </location>
</feature>
<feature type="region of interest" description="Disordered" evidence="6">
    <location>
        <begin position="438"/>
        <end position="459"/>
    </location>
</feature>
<feature type="transmembrane region" description="Helical" evidence="7">
    <location>
        <begin position="376"/>
        <end position="394"/>
    </location>
</feature>
<keyword evidence="2" id="KW-1003">Cell membrane</keyword>
<comment type="caution">
    <text evidence="8">The sequence shown here is derived from an EMBL/GenBank/DDBJ whole genome shotgun (WGS) entry which is preliminary data.</text>
</comment>
<evidence type="ECO:0000256" key="4">
    <source>
        <dbReference type="ARBA" id="ARBA00022989"/>
    </source>
</evidence>
<reference evidence="9" key="1">
    <citation type="journal article" date="2019" name="Int. J. Syst. Evol. Microbiol.">
        <title>The Global Catalogue of Microorganisms (GCM) 10K type strain sequencing project: providing services to taxonomists for standard genome sequencing and annotation.</title>
        <authorList>
            <consortium name="The Broad Institute Genomics Platform"/>
            <consortium name="The Broad Institute Genome Sequencing Center for Infectious Disease"/>
            <person name="Wu L."/>
            <person name="Ma J."/>
        </authorList>
    </citation>
    <scope>NUCLEOTIDE SEQUENCE [LARGE SCALE GENOMIC DNA]</scope>
    <source>
        <strain evidence="9">JCM 17983</strain>
    </source>
</reference>
<dbReference type="RefSeq" id="WP_274232400.1">
    <property type="nucleotide sequence ID" value="NZ_BAABHQ010000008.1"/>
</dbReference>
<evidence type="ECO:0000256" key="7">
    <source>
        <dbReference type="SAM" id="Phobius"/>
    </source>
</evidence>
<feature type="transmembrane region" description="Helical" evidence="7">
    <location>
        <begin position="149"/>
        <end position="170"/>
    </location>
</feature>
<evidence type="ECO:0000256" key="1">
    <source>
        <dbReference type="ARBA" id="ARBA00004651"/>
    </source>
</evidence>
<feature type="transmembrane region" description="Helical" evidence="7">
    <location>
        <begin position="176"/>
        <end position="205"/>
    </location>
</feature>
<evidence type="ECO:0008006" key="10">
    <source>
        <dbReference type="Google" id="ProtNLM"/>
    </source>
</evidence>
<sequence length="459" mass="46885">MASLRLGQVGDAGLRAAVCVPISQVLLAGAGYVLLALAARTMPAAGFAVISAFYLLLNTIGRGVFASVELETSRVLAAADAAGRNGRPVLATAMRRAAVLLVAAIALSLAATPLLPGVDVALALALGSCTMAASYCVRGPLAARRRFGPYSLTFVVEAASTLLGAAALALTGVETVVGWAAVLVLSPGVAAVLVALRTSGVGLFVRMRTSWSAEDREAARGSEHRVVMTALIWTSIFYLSSQGVWNLAPVSVTSALAAAPSEAAGFVAVAVILRAPVFVFPAIQAVLLPSVAAAAHHDDRRGTRRALRPPLLLLAAASIPWLLAATLVVPGLARTVFAVQEVPPWPATTTLAASTLIGAAAFVLQTRALAFRRHRDVGLAWLSGLCVLGLVSAVPGDPRLWGALAQLAAAVVVLVGVLLADGRIGRIHDEAGLPAASVHEASDADGSGAEPTAVDRRHA</sequence>
<comment type="subcellular location">
    <subcellularLocation>
        <location evidence="1">Cell membrane</location>
        <topology evidence="1">Multi-pass membrane protein</topology>
    </subcellularLocation>
</comment>
<gene>
    <name evidence="8" type="ORF">GCM10023203_32490</name>
</gene>
<feature type="transmembrane region" description="Helical" evidence="7">
    <location>
        <begin position="400"/>
        <end position="420"/>
    </location>
</feature>
<keyword evidence="5 7" id="KW-0472">Membrane</keyword>
<dbReference type="PANTHER" id="PTHR30250:SF11">
    <property type="entry name" value="O-ANTIGEN TRANSPORTER-RELATED"/>
    <property type="match status" value="1"/>
</dbReference>
<evidence type="ECO:0000256" key="3">
    <source>
        <dbReference type="ARBA" id="ARBA00022692"/>
    </source>
</evidence>
<protein>
    <recommendedName>
        <fullName evidence="10">O-antigen/teichoic acid export membrane protein</fullName>
    </recommendedName>
</protein>
<evidence type="ECO:0000256" key="6">
    <source>
        <dbReference type="SAM" id="MobiDB-lite"/>
    </source>
</evidence>
<name>A0ABP9EHE8_9PSEU</name>
<organism evidence="8 9">
    <name type="scientific">Actinomycetospora straminea</name>
    <dbReference type="NCBI Taxonomy" id="663607"/>
    <lineage>
        <taxon>Bacteria</taxon>
        <taxon>Bacillati</taxon>
        <taxon>Actinomycetota</taxon>
        <taxon>Actinomycetes</taxon>
        <taxon>Pseudonocardiales</taxon>
        <taxon>Pseudonocardiaceae</taxon>
        <taxon>Actinomycetospora</taxon>
    </lineage>
</organism>
<dbReference type="PANTHER" id="PTHR30250">
    <property type="entry name" value="PST FAMILY PREDICTED COLANIC ACID TRANSPORTER"/>
    <property type="match status" value="1"/>
</dbReference>
<evidence type="ECO:0000313" key="9">
    <source>
        <dbReference type="Proteomes" id="UP001500457"/>
    </source>
</evidence>
<keyword evidence="4 7" id="KW-1133">Transmembrane helix</keyword>
<proteinExistence type="predicted"/>
<feature type="transmembrane region" description="Helical" evidence="7">
    <location>
        <begin position="44"/>
        <end position="65"/>
    </location>
</feature>
<feature type="transmembrane region" description="Helical" evidence="7">
    <location>
        <begin position="120"/>
        <end position="137"/>
    </location>
</feature>
<dbReference type="InterPro" id="IPR050833">
    <property type="entry name" value="Poly_Biosynth_Transport"/>
</dbReference>
<feature type="transmembrane region" description="Helical" evidence="7">
    <location>
        <begin position="12"/>
        <end position="38"/>
    </location>
</feature>
<feature type="transmembrane region" description="Helical" evidence="7">
    <location>
        <begin position="265"/>
        <end position="290"/>
    </location>
</feature>
<keyword evidence="9" id="KW-1185">Reference proteome</keyword>
<evidence type="ECO:0000313" key="8">
    <source>
        <dbReference type="EMBL" id="GAA4879367.1"/>
    </source>
</evidence>
<accession>A0ABP9EHE8</accession>
<feature type="transmembrane region" description="Helical" evidence="7">
    <location>
        <begin position="345"/>
        <end position="364"/>
    </location>
</feature>
<keyword evidence="3 7" id="KW-0812">Transmembrane</keyword>
<evidence type="ECO:0000256" key="2">
    <source>
        <dbReference type="ARBA" id="ARBA00022475"/>
    </source>
</evidence>
<evidence type="ECO:0000256" key="5">
    <source>
        <dbReference type="ARBA" id="ARBA00023136"/>
    </source>
</evidence>